<evidence type="ECO:0000313" key="14">
    <source>
        <dbReference type="EMBL" id="GFH55293.1"/>
    </source>
</evidence>
<dbReference type="InterPro" id="IPR036465">
    <property type="entry name" value="vWFA_dom_sf"/>
</dbReference>
<evidence type="ECO:0000256" key="5">
    <source>
        <dbReference type="ARBA" id="ARBA00022771"/>
    </source>
</evidence>
<dbReference type="InterPro" id="IPR013083">
    <property type="entry name" value="Znf_RING/FYVE/PHD"/>
</dbReference>
<keyword evidence="9" id="KW-0234">DNA repair</keyword>
<dbReference type="Proteomes" id="UP001054902">
    <property type="component" value="Unassembled WGS sequence"/>
</dbReference>
<dbReference type="PANTHER" id="PTHR12695">
    <property type="entry name" value="GENERAL TRANSCRIPTION FACTOR IIH SUBUNIT 2"/>
    <property type="match status" value="1"/>
</dbReference>
<evidence type="ECO:0000256" key="9">
    <source>
        <dbReference type="ARBA" id="ARBA00023204"/>
    </source>
</evidence>
<keyword evidence="3 11" id="KW-0479">Metal-binding</keyword>
<evidence type="ECO:0000256" key="6">
    <source>
        <dbReference type="ARBA" id="ARBA00022833"/>
    </source>
</evidence>
<keyword evidence="6 11" id="KW-0862">Zinc</keyword>
<keyword evidence="10 11" id="KW-0539">Nucleus</keyword>
<keyword evidence="15" id="KW-1185">Reference proteome</keyword>
<dbReference type="PANTHER" id="PTHR12695:SF2">
    <property type="entry name" value="GENERAL TRANSCRIPTION FACTOR IIH SUBUNIT 2-RELATED"/>
    <property type="match status" value="1"/>
</dbReference>
<dbReference type="GO" id="GO:0005675">
    <property type="term" value="C:transcription factor TFIIH holo complex"/>
    <property type="evidence" value="ECO:0007669"/>
    <property type="project" value="UniProtKB-UniRule"/>
</dbReference>
<evidence type="ECO:0000256" key="8">
    <source>
        <dbReference type="ARBA" id="ARBA00023163"/>
    </source>
</evidence>
<comment type="subcellular location">
    <subcellularLocation>
        <location evidence="1 11">Nucleus</location>
    </subcellularLocation>
</comment>
<keyword evidence="7 11" id="KW-0805">Transcription regulation</keyword>
<evidence type="ECO:0000256" key="11">
    <source>
        <dbReference type="PIRNR" id="PIRNR015919"/>
    </source>
</evidence>
<dbReference type="GO" id="GO:0000439">
    <property type="term" value="C:transcription factor TFIIH core complex"/>
    <property type="evidence" value="ECO:0007669"/>
    <property type="project" value="InterPro"/>
</dbReference>
<dbReference type="Pfam" id="PF07975">
    <property type="entry name" value="C1_4"/>
    <property type="match status" value="1"/>
</dbReference>
<feature type="zinc finger region" description="C4-type" evidence="12">
    <location>
        <begin position="330"/>
        <end position="347"/>
    </location>
</feature>
<keyword evidence="8 11" id="KW-0804">Transcription</keyword>
<evidence type="ECO:0000256" key="1">
    <source>
        <dbReference type="ARBA" id="ARBA00004123"/>
    </source>
</evidence>
<evidence type="ECO:0000256" key="10">
    <source>
        <dbReference type="ARBA" id="ARBA00023242"/>
    </source>
</evidence>
<feature type="domain" description="C2H2-type" evidence="13">
    <location>
        <begin position="477"/>
        <end position="497"/>
    </location>
</feature>
<dbReference type="InterPro" id="IPR012170">
    <property type="entry name" value="TFIIH_SSL1/p44"/>
</dbReference>
<dbReference type="PROSITE" id="PS00028">
    <property type="entry name" value="ZINC_FINGER_C2H2_1"/>
    <property type="match status" value="1"/>
</dbReference>
<dbReference type="SUPFAM" id="SSF53300">
    <property type="entry name" value="vWA-like"/>
    <property type="match status" value="1"/>
</dbReference>
<dbReference type="AlphaFoldDB" id="A0AAD3H9V2"/>
<keyword evidence="4" id="KW-0227">DNA damage</keyword>
<reference evidence="14 15" key="1">
    <citation type="journal article" date="2021" name="Sci. Rep.">
        <title>The genome of the diatom Chaetoceros tenuissimus carries an ancient integrated fragment of an extant virus.</title>
        <authorList>
            <person name="Hongo Y."/>
            <person name="Kimura K."/>
            <person name="Takaki Y."/>
            <person name="Yoshida Y."/>
            <person name="Baba S."/>
            <person name="Kobayashi G."/>
            <person name="Nagasaki K."/>
            <person name="Hano T."/>
            <person name="Tomaru Y."/>
        </authorList>
    </citation>
    <scope>NUCLEOTIDE SEQUENCE [LARGE SCALE GENOMIC DNA]</scope>
    <source>
        <strain evidence="14 15">NIES-3715</strain>
    </source>
</reference>
<dbReference type="GO" id="GO:0006289">
    <property type="term" value="P:nucleotide-excision repair"/>
    <property type="evidence" value="ECO:0007669"/>
    <property type="project" value="UniProtKB-UniRule"/>
</dbReference>
<dbReference type="GO" id="GO:0008270">
    <property type="term" value="F:zinc ion binding"/>
    <property type="evidence" value="ECO:0007669"/>
    <property type="project" value="UniProtKB-UniRule"/>
</dbReference>
<evidence type="ECO:0000256" key="4">
    <source>
        <dbReference type="ARBA" id="ARBA00022763"/>
    </source>
</evidence>
<evidence type="ECO:0000256" key="2">
    <source>
        <dbReference type="ARBA" id="ARBA00006092"/>
    </source>
</evidence>
<dbReference type="SMART" id="SM01047">
    <property type="entry name" value="C1_4"/>
    <property type="match status" value="1"/>
</dbReference>
<protein>
    <recommendedName>
        <fullName evidence="11">General transcription factor IIH subunit</fullName>
    </recommendedName>
</protein>
<dbReference type="Gene3D" id="3.30.40.10">
    <property type="entry name" value="Zinc/RING finger domain, C3HC4 (zinc finger)"/>
    <property type="match status" value="1"/>
</dbReference>
<dbReference type="EMBL" id="BLLK01000047">
    <property type="protein sequence ID" value="GFH55293.1"/>
    <property type="molecule type" value="Genomic_DNA"/>
</dbReference>
<evidence type="ECO:0000256" key="7">
    <source>
        <dbReference type="ARBA" id="ARBA00023015"/>
    </source>
</evidence>
<dbReference type="Gene3D" id="3.40.50.410">
    <property type="entry name" value="von Willebrand factor, type A domain"/>
    <property type="match status" value="1"/>
</dbReference>
<dbReference type="FunFam" id="3.40.50.410:FF:000015">
    <property type="entry name" value="General transcription factor IIH subunit 2"/>
    <property type="match status" value="1"/>
</dbReference>
<comment type="similarity">
    <text evidence="2 11">Belongs to the GTF2H2 family.</text>
</comment>
<keyword evidence="5" id="KW-0863">Zinc-finger</keyword>
<dbReference type="GO" id="GO:0006351">
    <property type="term" value="P:DNA-templated transcription"/>
    <property type="evidence" value="ECO:0007669"/>
    <property type="project" value="InterPro"/>
</dbReference>
<dbReference type="InterPro" id="IPR013087">
    <property type="entry name" value="Znf_C2H2_type"/>
</dbReference>
<name>A0AAD3H9V2_9STRA</name>
<dbReference type="GO" id="GO:0006357">
    <property type="term" value="P:regulation of transcription by RNA polymerase II"/>
    <property type="evidence" value="ECO:0007669"/>
    <property type="project" value="TreeGrafter"/>
</dbReference>
<dbReference type="Pfam" id="PF04056">
    <property type="entry name" value="Ssl1"/>
    <property type="match status" value="1"/>
</dbReference>
<dbReference type="NCBIfam" id="TIGR00622">
    <property type="entry name" value="ssl1"/>
    <property type="match status" value="1"/>
</dbReference>
<dbReference type="PIRSF" id="PIRSF015919">
    <property type="entry name" value="TFIIH_SSL1"/>
    <property type="match status" value="1"/>
</dbReference>
<evidence type="ECO:0000259" key="13">
    <source>
        <dbReference type="PROSITE" id="PS00028"/>
    </source>
</evidence>
<dbReference type="InterPro" id="IPR004595">
    <property type="entry name" value="TFIIH_C1-like_dom"/>
</dbReference>
<evidence type="ECO:0000313" key="15">
    <source>
        <dbReference type="Proteomes" id="UP001054902"/>
    </source>
</evidence>
<evidence type="ECO:0000256" key="12">
    <source>
        <dbReference type="PIRSR" id="PIRSR015919-1"/>
    </source>
</evidence>
<dbReference type="InterPro" id="IPR007198">
    <property type="entry name" value="Ssl1-like"/>
</dbReference>
<proteinExistence type="inferred from homology"/>
<comment type="caution">
    <text evidence="14">The sequence shown here is derived from an EMBL/GenBank/DDBJ whole genome shotgun (WGS) entry which is preliminary data.</text>
</comment>
<dbReference type="InterPro" id="IPR046349">
    <property type="entry name" value="C1-like_sf"/>
</dbReference>
<organism evidence="14 15">
    <name type="scientific">Chaetoceros tenuissimus</name>
    <dbReference type="NCBI Taxonomy" id="426638"/>
    <lineage>
        <taxon>Eukaryota</taxon>
        <taxon>Sar</taxon>
        <taxon>Stramenopiles</taxon>
        <taxon>Ochrophyta</taxon>
        <taxon>Bacillariophyta</taxon>
        <taxon>Coscinodiscophyceae</taxon>
        <taxon>Chaetocerotophycidae</taxon>
        <taxon>Chaetocerotales</taxon>
        <taxon>Chaetocerotaceae</taxon>
        <taxon>Chaetoceros</taxon>
    </lineage>
</organism>
<gene>
    <name evidence="14" type="ORF">CTEN210_11769</name>
</gene>
<dbReference type="SUPFAM" id="SSF57889">
    <property type="entry name" value="Cysteine-rich domain"/>
    <property type="match status" value="1"/>
</dbReference>
<sequence length="505" mass="55476">MVKTHQGSVTHTWEATKADANWASINEDEEGNLIASHSSSQSLADQIRQRRKRLIQLDHAQSSKRILRDMIRYLYVVVDLSEAMYEKDAGLGYGPNQTRLNVLLNLLDKFAQEYYDQNPLSHLGLVVCKNGEAEVLSLLTGSKRSTLTAIGALKEGVSSGLISKNFGKDAGEFSLQNGIEVAGRSLGHMPKHGSREILVMVGSLSTCDPGDVLVDSLPRLINARIRVSCVAMCAEMHICRKISEASGGVMGVALDGRHLQDLLMNFVAPPPALKKDNEDDDHLTCDFVAMGFPKRTTEDFPTLMHTVSSTGSGSVTRDNKLFFGRTAYECPRCKAKAAELPCDCAVCGLKLVLAPHLARSFHHLFPVPPFEEVLESTQIASLDVDKSSVKVLPPITSSSCYSFDPPAKLGFQSDDKEMKQIDIDSYLLLSSKDCDRVCFSCLKVIGVRKIVNSKAKKGKPSKKILEEDGADSLRFECPDCKNIFCSDCDEFLHETLHNCPGCLCR</sequence>
<evidence type="ECO:0000256" key="3">
    <source>
        <dbReference type="ARBA" id="ARBA00022723"/>
    </source>
</evidence>
<accession>A0AAD3H9V2</accession>